<keyword evidence="1" id="KW-1133">Transmembrane helix</keyword>
<protein>
    <submittedName>
        <fullName evidence="2">TIGR02206 family protein</fullName>
    </submittedName>
</protein>
<evidence type="ECO:0000313" key="3">
    <source>
        <dbReference type="Proteomes" id="UP000010420"/>
    </source>
</evidence>
<dbReference type="Proteomes" id="UP000010420">
    <property type="component" value="Unassembled WGS sequence"/>
</dbReference>
<keyword evidence="1" id="KW-0472">Membrane</keyword>
<keyword evidence="3" id="KW-1185">Reference proteome</keyword>
<dbReference type="OrthoDB" id="9813172at2"/>
<feature type="transmembrane region" description="Helical" evidence="1">
    <location>
        <begin position="166"/>
        <end position="184"/>
    </location>
</feature>
<evidence type="ECO:0000313" key="2">
    <source>
        <dbReference type="EMBL" id="EKY26919.1"/>
    </source>
</evidence>
<keyword evidence="1" id="KW-0812">Transmembrane</keyword>
<reference evidence="2 3" key="1">
    <citation type="submission" date="2012-05" db="EMBL/GenBank/DDBJ databases">
        <authorList>
            <person name="Weinstock G."/>
            <person name="Sodergren E."/>
            <person name="Lobos E.A."/>
            <person name="Fulton L."/>
            <person name="Fulton R."/>
            <person name="Courtney L."/>
            <person name="Fronick C."/>
            <person name="O'Laughlin M."/>
            <person name="Godfrey J."/>
            <person name="Wilson R.M."/>
            <person name="Miner T."/>
            <person name="Farmer C."/>
            <person name="Delehaunty K."/>
            <person name="Cordes M."/>
            <person name="Minx P."/>
            <person name="Tomlinson C."/>
            <person name="Chen J."/>
            <person name="Wollam A."/>
            <person name="Pepin K.H."/>
            <person name="Bhonagiri V."/>
            <person name="Zhang X."/>
            <person name="Suruliraj S."/>
            <person name="Warren W."/>
            <person name="Mitreva M."/>
            <person name="Mardis E.R."/>
            <person name="Wilson R.K."/>
        </authorList>
    </citation>
    <scope>NUCLEOTIDE SEQUENCE [LARGE SCALE GENOMIC DNA]</scope>
    <source>
        <strain evidence="2 3">DSM 1785</strain>
    </source>
</reference>
<evidence type="ECO:0000256" key="1">
    <source>
        <dbReference type="SAM" id="Phobius"/>
    </source>
</evidence>
<dbReference type="eggNOG" id="COG5522">
    <property type="taxonomic scope" value="Bacteria"/>
</dbReference>
<feature type="transmembrane region" description="Helical" evidence="1">
    <location>
        <begin position="104"/>
        <end position="122"/>
    </location>
</feature>
<dbReference type="EMBL" id="AMEZ01000049">
    <property type="protein sequence ID" value="EKY26919.1"/>
    <property type="molecule type" value="Genomic_DNA"/>
</dbReference>
<dbReference type="InterPro" id="IPR011737">
    <property type="entry name" value="CHP02206_TP0381"/>
</dbReference>
<dbReference type="RefSeq" id="WP_005213229.1">
    <property type="nucleotide sequence ID" value="NZ_KB291641.1"/>
</dbReference>
<feature type="transmembrane region" description="Helical" evidence="1">
    <location>
        <begin position="134"/>
        <end position="154"/>
    </location>
</feature>
<dbReference type="NCBIfam" id="TIGR02206">
    <property type="entry name" value="intg_mem_TP0381"/>
    <property type="match status" value="1"/>
</dbReference>
<dbReference type="HOGENOM" id="CLU_088526_1_0_9"/>
<feature type="transmembrane region" description="Helical" evidence="1">
    <location>
        <begin position="80"/>
        <end position="97"/>
    </location>
</feature>
<gene>
    <name evidence="2" type="ORF">HMPREF0216_01672</name>
</gene>
<name>L1QFY9_9CLOT</name>
<dbReference type="STRING" id="545697.HMPREF0216_01672"/>
<proteinExistence type="predicted"/>
<dbReference type="AlphaFoldDB" id="L1QFY9"/>
<accession>L1QFY9</accession>
<dbReference type="Pfam" id="PF14808">
    <property type="entry name" value="TMEM164"/>
    <property type="match status" value="1"/>
</dbReference>
<feature type="transmembrane region" description="Helical" evidence="1">
    <location>
        <begin position="20"/>
        <end position="36"/>
    </location>
</feature>
<feature type="transmembrane region" description="Helical" evidence="1">
    <location>
        <begin position="48"/>
        <end position="68"/>
    </location>
</feature>
<comment type="caution">
    <text evidence="2">The sequence shown here is derived from an EMBL/GenBank/DDBJ whole genome shotgun (WGS) entry which is preliminary data.</text>
</comment>
<dbReference type="PATRIC" id="fig|545697.3.peg.1646"/>
<organism evidence="2 3">
    <name type="scientific">Clostridium celatum DSM 1785</name>
    <dbReference type="NCBI Taxonomy" id="545697"/>
    <lineage>
        <taxon>Bacteria</taxon>
        <taxon>Bacillati</taxon>
        <taxon>Bacillota</taxon>
        <taxon>Clostridia</taxon>
        <taxon>Eubacteriales</taxon>
        <taxon>Clostridiaceae</taxon>
        <taxon>Clostridium</taxon>
    </lineage>
</organism>
<sequence length="249" mass="29521">MNFFSLEPMLNYELSKNEKIRPIFILLFLIVLLITFKHKLRNNKRLDMYIRYGLAIVSFSFLALYYILKWHDSGFNFDTIPLHICFISNILCIILCFNKSKKLFKFLFFVGILGGIASLLLPDLSLSDEYFRYYQFYVCHISIIVIPLYFYVVYDYRIKFIDCIKSFAILQLIGIPIGIFNEIYKTNYMFISFTSNFASKNSALELLGNGDYYILYLEVLTFLGLVLWYFIVYVISNLMKRCQYSLIDI</sequence>
<feature type="transmembrane region" description="Helical" evidence="1">
    <location>
        <begin position="213"/>
        <end position="235"/>
    </location>
</feature>